<dbReference type="PANTHER" id="PTHR34109:SF1">
    <property type="entry name" value="VOC DOMAIN-CONTAINING PROTEIN"/>
    <property type="match status" value="1"/>
</dbReference>
<dbReference type="PANTHER" id="PTHR34109">
    <property type="entry name" value="BNAUNNG04460D PROTEIN-RELATED"/>
    <property type="match status" value="1"/>
</dbReference>
<evidence type="ECO:0000259" key="1">
    <source>
        <dbReference type="PROSITE" id="PS51819"/>
    </source>
</evidence>
<protein>
    <submittedName>
        <fullName evidence="2">Extradiol dioxygenase</fullName>
    </submittedName>
</protein>
<keyword evidence="2" id="KW-0560">Oxidoreductase</keyword>
<dbReference type="AlphaFoldDB" id="A0A6S6QYC8"/>
<dbReference type="InterPro" id="IPR037523">
    <property type="entry name" value="VOC_core"/>
</dbReference>
<dbReference type="SUPFAM" id="SSF54593">
    <property type="entry name" value="Glyoxalase/Bleomycin resistance protein/Dihydroxybiphenyl dioxygenase"/>
    <property type="match status" value="1"/>
</dbReference>
<dbReference type="Gene3D" id="3.30.720.110">
    <property type="match status" value="1"/>
</dbReference>
<evidence type="ECO:0000313" key="3">
    <source>
        <dbReference type="Proteomes" id="UP000515317"/>
    </source>
</evidence>
<feature type="domain" description="VOC" evidence="1">
    <location>
        <begin position="4"/>
        <end position="123"/>
    </location>
</feature>
<sequence length="125" mass="13900">MAQRDGHAKVSAYVMAYDAPRILDFMRDAFGGEIILRHDRADGTLMHASVRLGDSTIMIADGTEEFPSFPAWLHVYVDDVDGTYHRAIEHGATSFDEPKDQLHGERRGGVKDIAGNVWWIGSAQN</sequence>
<proteinExistence type="predicted"/>
<dbReference type="GO" id="GO:0051213">
    <property type="term" value="F:dioxygenase activity"/>
    <property type="evidence" value="ECO:0007669"/>
    <property type="project" value="UniProtKB-KW"/>
</dbReference>
<evidence type="ECO:0000313" key="2">
    <source>
        <dbReference type="EMBL" id="BCJ91588.1"/>
    </source>
</evidence>
<organism evidence="2 3">
    <name type="scientific">Terrihabitans soli</name>
    <dbReference type="NCBI Taxonomy" id="708113"/>
    <lineage>
        <taxon>Bacteria</taxon>
        <taxon>Pseudomonadati</taxon>
        <taxon>Pseudomonadota</taxon>
        <taxon>Alphaproteobacteria</taxon>
        <taxon>Hyphomicrobiales</taxon>
        <taxon>Terrihabitans</taxon>
    </lineage>
</organism>
<gene>
    <name evidence="2" type="ORF">IZ6_23230</name>
</gene>
<dbReference type="InterPro" id="IPR029068">
    <property type="entry name" value="Glyas_Bleomycin-R_OHBP_Dase"/>
</dbReference>
<keyword evidence="3" id="KW-1185">Reference proteome</keyword>
<dbReference type="CDD" id="cd07246">
    <property type="entry name" value="VOC_like"/>
    <property type="match status" value="1"/>
</dbReference>
<reference evidence="2 3" key="1">
    <citation type="submission" date="2020-08" db="EMBL/GenBank/DDBJ databases">
        <title>Genome sequence of Rhizobiales bacterium strain IZ6.</title>
        <authorList>
            <person name="Nakai R."/>
            <person name="Naganuma T."/>
        </authorList>
    </citation>
    <scope>NUCLEOTIDE SEQUENCE [LARGE SCALE GENOMIC DNA]</scope>
    <source>
        <strain evidence="2 3">IZ6</strain>
    </source>
</reference>
<dbReference type="KEGG" id="tso:IZ6_23230"/>
<dbReference type="Proteomes" id="UP000515317">
    <property type="component" value="Chromosome"/>
</dbReference>
<dbReference type="PROSITE" id="PS51819">
    <property type="entry name" value="VOC"/>
    <property type="match status" value="1"/>
</dbReference>
<name>A0A6S6QYC8_9HYPH</name>
<dbReference type="Gene3D" id="3.30.720.120">
    <property type="match status" value="1"/>
</dbReference>
<dbReference type="InterPro" id="IPR004360">
    <property type="entry name" value="Glyas_Fos-R_dOase_dom"/>
</dbReference>
<accession>A0A6S6QYC8</accession>
<dbReference type="RefSeq" id="WP_222875227.1">
    <property type="nucleotide sequence ID" value="NZ_AP023361.1"/>
</dbReference>
<dbReference type="Pfam" id="PF00903">
    <property type="entry name" value="Glyoxalase"/>
    <property type="match status" value="1"/>
</dbReference>
<dbReference type="EMBL" id="AP023361">
    <property type="protein sequence ID" value="BCJ91588.1"/>
    <property type="molecule type" value="Genomic_DNA"/>
</dbReference>
<keyword evidence="2" id="KW-0223">Dioxygenase</keyword>